<sequence length="67" mass="7197">MEEGVQYLPQEFGVSSQIDGGVVEGGIPPLCTCAPEPTSHLDSPKAMNIREEESSGTKIIFMLTTRS</sequence>
<name>A0A016SX16_9BILA</name>
<organism evidence="1 2">
    <name type="scientific">Ancylostoma ceylanicum</name>
    <dbReference type="NCBI Taxonomy" id="53326"/>
    <lineage>
        <taxon>Eukaryota</taxon>
        <taxon>Metazoa</taxon>
        <taxon>Ecdysozoa</taxon>
        <taxon>Nematoda</taxon>
        <taxon>Chromadorea</taxon>
        <taxon>Rhabditida</taxon>
        <taxon>Rhabditina</taxon>
        <taxon>Rhabditomorpha</taxon>
        <taxon>Strongyloidea</taxon>
        <taxon>Ancylostomatidae</taxon>
        <taxon>Ancylostomatinae</taxon>
        <taxon>Ancylostoma</taxon>
    </lineage>
</organism>
<dbReference type="AlphaFoldDB" id="A0A016SX16"/>
<accession>A0A016SX16</accession>
<dbReference type="Proteomes" id="UP000024635">
    <property type="component" value="Unassembled WGS sequence"/>
</dbReference>
<evidence type="ECO:0000313" key="1">
    <source>
        <dbReference type="EMBL" id="EYB95005.1"/>
    </source>
</evidence>
<keyword evidence="2" id="KW-1185">Reference proteome</keyword>
<evidence type="ECO:0000313" key="2">
    <source>
        <dbReference type="Proteomes" id="UP000024635"/>
    </source>
</evidence>
<dbReference type="EMBL" id="JARK01001501">
    <property type="protein sequence ID" value="EYB95005.1"/>
    <property type="molecule type" value="Genomic_DNA"/>
</dbReference>
<reference evidence="2" key="1">
    <citation type="journal article" date="2015" name="Nat. Genet.">
        <title>The genome and transcriptome of the zoonotic hookworm Ancylostoma ceylanicum identify infection-specific gene families.</title>
        <authorList>
            <person name="Schwarz E.M."/>
            <person name="Hu Y."/>
            <person name="Antoshechkin I."/>
            <person name="Miller M.M."/>
            <person name="Sternberg P.W."/>
            <person name="Aroian R.V."/>
        </authorList>
    </citation>
    <scope>NUCLEOTIDE SEQUENCE</scope>
    <source>
        <strain evidence="2">HY135</strain>
    </source>
</reference>
<gene>
    <name evidence="1" type="primary">Acey_s0165.g6</name>
    <name evidence="1" type="ORF">Y032_0165g6</name>
</gene>
<comment type="caution">
    <text evidence="1">The sequence shown here is derived from an EMBL/GenBank/DDBJ whole genome shotgun (WGS) entry which is preliminary data.</text>
</comment>
<proteinExistence type="predicted"/>
<protein>
    <submittedName>
        <fullName evidence="1">Uncharacterized protein</fullName>
    </submittedName>
</protein>